<dbReference type="AlphaFoldDB" id="A0A010QZ85"/>
<sequence>MSATVTENPVTTTIQRDYLHDYQIRLTGGVEEAFARGNADAPSPAAVNPPGWYDQHRQVPPYRPANTNMDIADRPWGSNGIESAFVFVMLNGCWLQGVTNWLWRSTGGRVNKDIFRFKVGGEF</sequence>
<keyword evidence="3" id="KW-1185">Reference proteome</keyword>
<reference evidence="2 3" key="1">
    <citation type="submission" date="2014-02" db="EMBL/GenBank/DDBJ databases">
        <title>The genome sequence of Colletotrichum fioriniae PJ7.</title>
        <authorList>
            <person name="Baroncelli R."/>
            <person name="Thon M.R."/>
        </authorList>
    </citation>
    <scope>NUCLEOTIDE SEQUENCE [LARGE SCALE GENOMIC DNA]</scope>
    <source>
        <strain evidence="2 3">PJ7</strain>
    </source>
</reference>
<protein>
    <submittedName>
        <fullName evidence="2">Uncharacterized protein</fullName>
    </submittedName>
</protein>
<feature type="region of interest" description="Disordered" evidence="1">
    <location>
        <begin position="38"/>
        <end position="59"/>
    </location>
</feature>
<proteinExistence type="predicted"/>
<dbReference type="Proteomes" id="UP000020467">
    <property type="component" value="Unassembled WGS sequence"/>
</dbReference>
<evidence type="ECO:0000313" key="2">
    <source>
        <dbReference type="EMBL" id="EXF73291.1"/>
    </source>
</evidence>
<dbReference type="HOGENOM" id="CLU_141137_1_0_1"/>
<name>A0A010QZ85_9PEZI</name>
<evidence type="ECO:0000256" key="1">
    <source>
        <dbReference type="SAM" id="MobiDB-lite"/>
    </source>
</evidence>
<dbReference type="OrthoDB" id="5201563at2759"/>
<dbReference type="KEGG" id="cfj:CFIO01_06929"/>
<dbReference type="eggNOG" id="ENOG502SU37">
    <property type="taxonomic scope" value="Eukaryota"/>
</dbReference>
<dbReference type="EMBL" id="JARH01001072">
    <property type="protein sequence ID" value="EXF73291.1"/>
    <property type="molecule type" value="Genomic_DNA"/>
</dbReference>
<evidence type="ECO:0000313" key="3">
    <source>
        <dbReference type="Proteomes" id="UP000020467"/>
    </source>
</evidence>
<gene>
    <name evidence="2" type="ORF">CFIO01_06929</name>
</gene>
<organism evidence="2 3">
    <name type="scientific">Colletotrichum fioriniae PJ7</name>
    <dbReference type="NCBI Taxonomy" id="1445577"/>
    <lineage>
        <taxon>Eukaryota</taxon>
        <taxon>Fungi</taxon>
        <taxon>Dikarya</taxon>
        <taxon>Ascomycota</taxon>
        <taxon>Pezizomycotina</taxon>
        <taxon>Sordariomycetes</taxon>
        <taxon>Hypocreomycetidae</taxon>
        <taxon>Glomerellales</taxon>
        <taxon>Glomerellaceae</taxon>
        <taxon>Colletotrichum</taxon>
        <taxon>Colletotrichum acutatum species complex</taxon>
    </lineage>
</organism>
<accession>A0A010QZ85</accession>
<comment type="caution">
    <text evidence="2">The sequence shown here is derived from an EMBL/GenBank/DDBJ whole genome shotgun (WGS) entry which is preliminary data.</text>
</comment>